<evidence type="ECO:0000256" key="1">
    <source>
        <dbReference type="SAM" id="Phobius"/>
    </source>
</evidence>
<dbReference type="PANTHER" id="PTHR34295:SF1">
    <property type="entry name" value="BIOTIN TRANSPORTER BIOY"/>
    <property type="match status" value="1"/>
</dbReference>
<evidence type="ECO:0000313" key="2">
    <source>
        <dbReference type="EMBL" id="HGN37024.1"/>
    </source>
</evidence>
<dbReference type="EMBL" id="DTAI01000163">
    <property type="protein sequence ID" value="HGN37024.1"/>
    <property type="molecule type" value="Genomic_DNA"/>
</dbReference>
<feature type="transmembrane region" description="Helical" evidence="1">
    <location>
        <begin position="12"/>
        <end position="31"/>
    </location>
</feature>
<keyword evidence="1" id="KW-1133">Transmembrane helix</keyword>
<accession>A0A7J3I8C0</accession>
<feature type="transmembrane region" description="Helical" evidence="1">
    <location>
        <begin position="126"/>
        <end position="152"/>
    </location>
</feature>
<organism evidence="2">
    <name type="scientific">Ignisphaera aggregans</name>
    <dbReference type="NCBI Taxonomy" id="334771"/>
    <lineage>
        <taxon>Archaea</taxon>
        <taxon>Thermoproteota</taxon>
        <taxon>Thermoprotei</taxon>
        <taxon>Desulfurococcales</taxon>
        <taxon>Desulfurococcaceae</taxon>
        <taxon>Ignisphaera</taxon>
    </lineage>
</organism>
<gene>
    <name evidence="2" type="ORF">ENT87_05710</name>
    <name evidence="3" type="ORF">ENU30_07220</name>
</gene>
<keyword evidence="1" id="KW-0812">Transmembrane</keyword>
<dbReference type="EMBL" id="DTBZ01000133">
    <property type="protein sequence ID" value="HGQ18743.1"/>
    <property type="molecule type" value="Genomic_DNA"/>
</dbReference>
<dbReference type="AlphaFoldDB" id="A0A7J3I8C0"/>
<dbReference type="GO" id="GO:0005886">
    <property type="term" value="C:plasma membrane"/>
    <property type="evidence" value="ECO:0007669"/>
    <property type="project" value="InterPro"/>
</dbReference>
<sequence>MIRRDPEGITHYVLGIGLSILTGLLAQLYLYLGPIPYTMQCMGVVMAGLLLPPRYSLLSMALYLIFTVLGLPLAAGLRGGVVVLFGPTGGYLLGFLVSAPLMSILTRLYLRFRGRGLADIRPIDTVALLCFSLLALFPTYLLGFAVFTYYALGDQKLMLWAANLVKLVGLDVREPLAALFIATVAIFIPQDIFMDSLLAIAASKYVARLLRFRGIVV</sequence>
<dbReference type="PANTHER" id="PTHR34295">
    <property type="entry name" value="BIOTIN TRANSPORTER BIOY"/>
    <property type="match status" value="1"/>
</dbReference>
<reference evidence="2" key="1">
    <citation type="journal article" date="2020" name="mSystems">
        <title>Genome- and Community-Level Interaction Insights into Carbon Utilization and Element Cycling Functions of Hydrothermarchaeota in Hydrothermal Sediment.</title>
        <authorList>
            <person name="Zhou Z."/>
            <person name="Liu Y."/>
            <person name="Xu W."/>
            <person name="Pan J."/>
            <person name="Luo Z.H."/>
            <person name="Li M."/>
        </authorList>
    </citation>
    <scope>NUCLEOTIDE SEQUENCE [LARGE SCALE GENOMIC DNA]</scope>
    <source>
        <strain evidence="2">SpSt-618</strain>
        <strain evidence="3">SpSt-657</strain>
    </source>
</reference>
<dbReference type="GO" id="GO:0015225">
    <property type="term" value="F:biotin transmembrane transporter activity"/>
    <property type="evidence" value="ECO:0007669"/>
    <property type="project" value="InterPro"/>
</dbReference>
<feature type="transmembrane region" description="Helical" evidence="1">
    <location>
        <begin position="91"/>
        <end position="110"/>
    </location>
</feature>
<proteinExistence type="predicted"/>
<protein>
    <submittedName>
        <fullName evidence="2">Biotin transporter BioY</fullName>
    </submittedName>
</protein>
<name>A0A7J3I8C0_9CREN</name>
<evidence type="ECO:0000313" key="3">
    <source>
        <dbReference type="EMBL" id="HGQ18743.1"/>
    </source>
</evidence>
<keyword evidence="1" id="KW-0472">Membrane</keyword>
<dbReference type="InterPro" id="IPR003784">
    <property type="entry name" value="BioY"/>
</dbReference>
<comment type="caution">
    <text evidence="2">The sequence shown here is derived from an EMBL/GenBank/DDBJ whole genome shotgun (WGS) entry which is preliminary data.</text>
</comment>
<dbReference type="Pfam" id="PF02632">
    <property type="entry name" value="BioY"/>
    <property type="match status" value="1"/>
</dbReference>
<feature type="transmembrane region" description="Helical" evidence="1">
    <location>
        <begin position="62"/>
        <end position="85"/>
    </location>
</feature>
<dbReference type="Gene3D" id="1.10.1760.20">
    <property type="match status" value="1"/>
</dbReference>